<feature type="domain" description="SH3b" evidence="4">
    <location>
        <begin position="142"/>
        <end position="205"/>
    </location>
</feature>
<dbReference type="InterPro" id="IPR050695">
    <property type="entry name" value="N-acetylmuramoyl_amidase_3"/>
</dbReference>
<accession>A0A1W1V7V4</accession>
<keyword evidence="1" id="KW-0378">Hydrolase</keyword>
<dbReference type="SMART" id="SM00646">
    <property type="entry name" value="Ami_3"/>
    <property type="match status" value="1"/>
</dbReference>
<protein>
    <submittedName>
        <fullName evidence="5">N-acetylmuramoyl-L-alanine amidase</fullName>
    </submittedName>
</protein>
<name>A0A1W1V7V4_DESTI</name>
<dbReference type="SUPFAM" id="SSF53187">
    <property type="entry name" value="Zn-dependent exopeptidases"/>
    <property type="match status" value="1"/>
</dbReference>
<feature type="signal peptide" evidence="3">
    <location>
        <begin position="1"/>
        <end position="26"/>
    </location>
</feature>
<evidence type="ECO:0000259" key="4">
    <source>
        <dbReference type="PROSITE" id="PS51781"/>
    </source>
</evidence>
<dbReference type="GO" id="GO:0030288">
    <property type="term" value="C:outer membrane-bounded periplasmic space"/>
    <property type="evidence" value="ECO:0007669"/>
    <property type="project" value="TreeGrafter"/>
</dbReference>
<evidence type="ECO:0000256" key="2">
    <source>
        <dbReference type="ARBA" id="ARBA00023316"/>
    </source>
</evidence>
<dbReference type="AlphaFoldDB" id="A0A1W1V7V4"/>
<dbReference type="InterPro" id="IPR002508">
    <property type="entry name" value="MurNAc-LAA_cat"/>
</dbReference>
<feature type="chain" id="PRO_5010693356" evidence="3">
    <location>
        <begin position="27"/>
        <end position="623"/>
    </location>
</feature>
<dbReference type="InterPro" id="IPR003646">
    <property type="entry name" value="SH3-like_bac-type"/>
</dbReference>
<dbReference type="Pfam" id="PF01520">
    <property type="entry name" value="Amidase_3"/>
    <property type="match status" value="1"/>
</dbReference>
<dbReference type="InterPro" id="IPR021731">
    <property type="entry name" value="AMIN_dom"/>
</dbReference>
<feature type="domain" description="SH3b" evidence="4">
    <location>
        <begin position="26"/>
        <end position="89"/>
    </location>
</feature>
<dbReference type="SMART" id="SM00287">
    <property type="entry name" value="SH3b"/>
    <property type="match status" value="2"/>
</dbReference>
<evidence type="ECO:0000313" key="5">
    <source>
        <dbReference type="EMBL" id="SMB89385.1"/>
    </source>
</evidence>
<dbReference type="PROSITE" id="PS51781">
    <property type="entry name" value="SH3B"/>
    <property type="match status" value="2"/>
</dbReference>
<sequence>MSSFKKSIFISLLMWMLILLPNYAFAQDAEITGSIVNVRGGPSTQNTVITKVVKGQNVSIISEQNGWCNVKLSNNTVGWISQDLLKKLAVNNTNIQKPLPVPDAKPVPVPVPASKPVPTPIPVPKPVPNPAPTPAKTIVNVAPYAVSVTGSIVNIRQSSDTNSAILTSVKLGENLTVYGKQGEWLNVKLSDGRSGWIAGWLTKEAHSVVTPTGNTLRLPIGNRNLVLTNLDNGLKINLSGVNENDYTLSTTTNQTDLIIKVNNNGVKSAKKSINTWGVKDISIEPSYIYLSFDKPFTFTDSYVRSQLEANITFAKVQAQGINKIKLNASNEKSIVQISAKGNLEYTTSNVGTSKLYVDIPKAELKLSSANELEQAVNYGPIRKVLAKQISSDIVRLEVDLASGAICNVIENDGYLILAGRLGNGSLKGKTIVLDPGHGTIGTGGFSDPGAVGRDLKLREKDVVLGISLKLRDSLVKEGANVIMTRTSDGKYLSLEGRAAIANKSNADVFVSVHANSSTNRAANGSSVYMYAPYSKPNLYNQRNIRKELATDIQNEIVKSAGRKNLGVKEANFSVLRNTQVPSVLVETAFLSNPEEEKLFNTDGFLQKMADGIFNGLKTFFKNN</sequence>
<gene>
    <name evidence="5" type="ORF">SAMN00017405_0607</name>
</gene>
<dbReference type="Gene3D" id="3.40.630.40">
    <property type="entry name" value="Zn-dependent exopeptidases"/>
    <property type="match status" value="1"/>
</dbReference>
<reference evidence="5 6" key="1">
    <citation type="submission" date="2017-04" db="EMBL/GenBank/DDBJ databases">
        <authorList>
            <person name="Afonso C.L."/>
            <person name="Miller P.J."/>
            <person name="Scott M.A."/>
            <person name="Spackman E."/>
            <person name="Goraichik I."/>
            <person name="Dimitrov K.M."/>
            <person name="Suarez D.L."/>
            <person name="Swayne D.E."/>
        </authorList>
    </citation>
    <scope>NUCLEOTIDE SEQUENCE [LARGE SCALE GENOMIC DNA]</scope>
    <source>
        <strain evidence="5 6">DSM 11270</strain>
    </source>
</reference>
<dbReference type="EMBL" id="FWWT01000016">
    <property type="protein sequence ID" value="SMB89385.1"/>
    <property type="molecule type" value="Genomic_DNA"/>
</dbReference>
<dbReference type="PANTHER" id="PTHR30404">
    <property type="entry name" value="N-ACETYLMURAMOYL-L-ALANINE AMIDASE"/>
    <property type="match status" value="1"/>
</dbReference>
<dbReference type="Gene3D" id="2.30.30.40">
    <property type="entry name" value="SH3 Domains"/>
    <property type="match status" value="2"/>
</dbReference>
<dbReference type="PANTHER" id="PTHR30404:SF0">
    <property type="entry name" value="N-ACETYLMURAMOYL-L-ALANINE AMIDASE AMIC"/>
    <property type="match status" value="1"/>
</dbReference>
<evidence type="ECO:0000313" key="6">
    <source>
        <dbReference type="Proteomes" id="UP000192731"/>
    </source>
</evidence>
<dbReference type="Proteomes" id="UP000192731">
    <property type="component" value="Unassembled WGS sequence"/>
</dbReference>
<dbReference type="GO" id="GO:0008745">
    <property type="term" value="F:N-acetylmuramoyl-L-alanine amidase activity"/>
    <property type="evidence" value="ECO:0007669"/>
    <property type="project" value="InterPro"/>
</dbReference>
<keyword evidence="2" id="KW-0961">Cell wall biogenesis/degradation</keyword>
<evidence type="ECO:0000256" key="3">
    <source>
        <dbReference type="SAM" id="SignalP"/>
    </source>
</evidence>
<dbReference type="STRING" id="656914.SAMN00017405_0607"/>
<dbReference type="Gene3D" id="2.60.40.3500">
    <property type="match status" value="1"/>
</dbReference>
<keyword evidence="3" id="KW-0732">Signal</keyword>
<dbReference type="Pfam" id="PF08239">
    <property type="entry name" value="SH3_3"/>
    <property type="match status" value="2"/>
</dbReference>
<organism evidence="5 6">
    <name type="scientific">Desulfonispora thiosulfatigenes DSM 11270</name>
    <dbReference type="NCBI Taxonomy" id="656914"/>
    <lineage>
        <taxon>Bacteria</taxon>
        <taxon>Bacillati</taxon>
        <taxon>Bacillota</taxon>
        <taxon>Clostridia</taxon>
        <taxon>Eubacteriales</taxon>
        <taxon>Peptococcaceae</taxon>
        <taxon>Desulfonispora</taxon>
    </lineage>
</organism>
<proteinExistence type="predicted"/>
<evidence type="ECO:0000256" key="1">
    <source>
        <dbReference type="ARBA" id="ARBA00022801"/>
    </source>
</evidence>
<keyword evidence="6" id="KW-1185">Reference proteome</keyword>
<dbReference type="CDD" id="cd02696">
    <property type="entry name" value="MurNAc-LAA"/>
    <property type="match status" value="1"/>
</dbReference>
<dbReference type="GO" id="GO:0009253">
    <property type="term" value="P:peptidoglycan catabolic process"/>
    <property type="evidence" value="ECO:0007669"/>
    <property type="project" value="InterPro"/>
</dbReference>
<dbReference type="GO" id="GO:0071555">
    <property type="term" value="P:cell wall organization"/>
    <property type="evidence" value="ECO:0007669"/>
    <property type="project" value="UniProtKB-KW"/>
</dbReference>
<dbReference type="Pfam" id="PF11741">
    <property type="entry name" value="AMIN"/>
    <property type="match status" value="1"/>
</dbReference>